<dbReference type="InterPro" id="IPR047042">
    <property type="entry name" value="BipA_II"/>
</dbReference>
<dbReference type="CDD" id="cd03691">
    <property type="entry name" value="BipA_TypA_II"/>
    <property type="match status" value="1"/>
</dbReference>
<feature type="transmembrane region" description="Helical" evidence="2">
    <location>
        <begin position="63"/>
        <end position="84"/>
    </location>
</feature>
<dbReference type="PROSITE" id="PS51722">
    <property type="entry name" value="G_TR_2"/>
    <property type="match status" value="1"/>
</dbReference>
<evidence type="ECO:0000313" key="4">
    <source>
        <dbReference type="EMBL" id="GMH63874.1"/>
    </source>
</evidence>
<dbReference type="Gene3D" id="3.30.70.240">
    <property type="match status" value="1"/>
</dbReference>
<protein>
    <recommendedName>
        <fullName evidence="3">Tr-type G domain-containing protein</fullName>
    </recommendedName>
</protein>
<dbReference type="FunFam" id="3.30.70.870:FF:000003">
    <property type="entry name" value="GTP-binding protein TypA"/>
    <property type="match status" value="1"/>
</dbReference>
<evidence type="ECO:0000256" key="2">
    <source>
        <dbReference type="SAM" id="Phobius"/>
    </source>
</evidence>
<dbReference type="GO" id="GO:0005525">
    <property type="term" value="F:GTP binding"/>
    <property type="evidence" value="ECO:0007669"/>
    <property type="project" value="InterPro"/>
</dbReference>
<feature type="transmembrane region" description="Helical" evidence="2">
    <location>
        <begin position="151"/>
        <end position="173"/>
    </location>
</feature>
<keyword evidence="2" id="KW-0812">Transmembrane</keyword>
<dbReference type="Gene3D" id="2.40.30.10">
    <property type="entry name" value="Translation factors"/>
    <property type="match status" value="1"/>
</dbReference>
<comment type="caution">
    <text evidence="4">The sequence shown here is derived from an EMBL/GenBank/DDBJ whole genome shotgun (WGS) entry which is preliminary data.</text>
</comment>
<name>A0A9W7E0V5_9STRA</name>
<proteinExistence type="predicted"/>
<dbReference type="InterPro" id="IPR047043">
    <property type="entry name" value="BipA_III"/>
</dbReference>
<dbReference type="InterPro" id="IPR027417">
    <property type="entry name" value="P-loop_NTPase"/>
</dbReference>
<dbReference type="GO" id="GO:0009507">
    <property type="term" value="C:chloroplast"/>
    <property type="evidence" value="ECO:0007669"/>
    <property type="project" value="UniProtKB-SubCell"/>
</dbReference>
<evidence type="ECO:0000256" key="1">
    <source>
        <dbReference type="ARBA" id="ARBA00004229"/>
    </source>
</evidence>
<dbReference type="InterPro" id="IPR000795">
    <property type="entry name" value="T_Tr_GTP-bd_dom"/>
</dbReference>
<feature type="domain" description="Tr-type G" evidence="3">
    <location>
        <begin position="418"/>
        <end position="634"/>
    </location>
</feature>
<feature type="transmembrane region" description="Helical" evidence="2">
    <location>
        <begin position="220"/>
        <end position="243"/>
    </location>
</feature>
<dbReference type="PROSITE" id="PS00301">
    <property type="entry name" value="G_TR_1"/>
    <property type="match status" value="1"/>
</dbReference>
<dbReference type="SUPFAM" id="SSF50447">
    <property type="entry name" value="Translation proteins"/>
    <property type="match status" value="1"/>
</dbReference>
<reference evidence="4" key="1">
    <citation type="submission" date="2022-07" db="EMBL/GenBank/DDBJ databases">
        <title>Genome analysis of Parmales, a sister group of diatoms, reveals the evolutionary specialization of diatoms from phago-mixotrophs to photoautotrophs.</title>
        <authorList>
            <person name="Ban H."/>
            <person name="Sato S."/>
            <person name="Yoshikawa S."/>
            <person name="Kazumasa Y."/>
            <person name="Nakamura Y."/>
            <person name="Ichinomiya M."/>
            <person name="Saitoh K."/>
            <person name="Sato N."/>
            <person name="Blanc-Mathieu R."/>
            <person name="Endo H."/>
            <person name="Kuwata A."/>
            <person name="Ogata H."/>
        </authorList>
    </citation>
    <scope>NUCLEOTIDE SEQUENCE</scope>
</reference>
<dbReference type="Pfam" id="PF21018">
    <property type="entry name" value="BipA_C"/>
    <property type="match status" value="1"/>
</dbReference>
<dbReference type="InterPro" id="IPR042116">
    <property type="entry name" value="TypA/BipA_C"/>
</dbReference>
<dbReference type="CDD" id="cd01891">
    <property type="entry name" value="TypA_BipA"/>
    <property type="match status" value="1"/>
</dbReference>
<dbReference type="Proteomes" id="UP001165082">
    <property type="component" value="Unassembled WGS sequence"/>
</dbReference>
<dbReference type="InterPro" id="IPR047041">
    <property type="entry name" value="BipA_GTP-bd_dom"/>
</dbReference>
<dbReference type="InterPro" id="IPR004161">
    <property type="entry name" value="EFTu-like_2"/>
</dbReference>
<dbReference type="Pfam" id="PF00679">
    <property type="entry name" value="EFG_C"/>
    <property type="match status" value="1"/>
</dbReference>
<comment type="subcellular location">
    <subcellularLocation>
        <location evidence="1">Plastid</location>
        <location evidence="1">Chloroplast</location>
    </subcellularLocation>
</comment>
<dbReference type="AlphaFoldDB" id="A0A9W7E0V5"/>
<keyword evidence="2" id="KW-1133">Transmembrane helix</keyword>
<organism evidence="4 5">
    <name type="scientific">Triparma retinervis</name>
    <dbReference type="NCBI Taxonomy" id="2557542"/>
    <lineage>
        <taxon>Eukaryota</taxon>
        <taxon>Sar</taxon>
        <taxon>Stramenopiles</taxon>
        <taxon>Ochrophyta</taxon>
        <taxon>Bolidophyceae</taxon>
        <taxon>Parmales</taxon>
        <taxon>Triparmaceae</taxon>
        <taxon>Triparma</taxon>
    </lineage>
</organism>
<dbReference type="Pfam" id="PF03144">
    <property type="entry name" value="GTP_EFTU_D2"/>
    <property type="match status" value="1"/>
</dbReference>
<dbReference type="Gene3D" id="3.40.50.300">
    <property type="entry name" value="P-loop containing nucleotide triphosphate hydrolases"/>
    <property type="match status" value="1"/>
</dbReference>
<dbReference type="InterPro" id="IPR000640">
    <property type="entry name" value="EFG_V-like"/>
</dbReference>
<dbReference type="GO" id="GO:1990904">
    <property type="term" value="C:ribonucleoprotein complex"/>
    <property type="evidence" value="ECO:0007669"/>
    <property type="project" value="TreeGrafter"/>
</dbReference>
<dbReference type="SMART" id="SM00838">
    <property type="entry name" value="EFG_C"/>
    <property type="match status" value="1"/>
</dbReference>
<keyword evidence="2" id="KW-0472">Membrane</keyword>
<dbReference type="SUPFAM" id="SSF52540">
    <property type="entry name" value="P-loop containing nucleoside triphosphate hydrolases"/>
    <property type="match status" value="1"/>
</dbReference>
<dbReference type="FunFam" id="3.30.70.240:FF:000002">
    <property type="entry name" value="GTP-binding protein TypA"/>
    <property type="match status" value="1"/>
</dbReference>
<dbReference type="SUPFAM" id="SSF54980">
    <property type="entry name" value="EF-G C-terminal domain-like"/>
    <property type="match status" value="2"/>
</dbReference>
<dbReference type="InterPro" id="IPR031157">
    <property type="entry name" value="G_TR_CS"/>
</dbReference>
<dbReference type="InterPro" id="IPR035647">
    <property type="entry name" value="EFG_III/V"/>
</dbReference>
<dbReference type="PANTHER" id="PTHR42908">
    <property type="entry name" value="TRANSLATION ELONGATION FACTOR-RELATED"/>
    <property type="match status" value="1"/>
</dbReference>
<dbReference type="PRINTS" id="PR00315">
    <property type="entry name" value="ELONGATNFCT"/>
</dbReference>
<feature type="transmembrane region" description="Helical" evidence="2">
    <location>
        <begin position="29"/>
        <end position="48"/>
    </location>
</feature>
<accession>A0A9W7E0V5</accession>
<dbReference type="NCBIfam" id="TIGR00231">
    <property type="entry name" value="small_GTP"/>
    <property type="match status" value="1"/>
</dbReference>
<feature type="non-terminal residue" evidence="4">
    <location>
        <position position="1"/>
    </location>
</feature>
<dbReference type="GO" id="GO:0005829">
    <property type="term" value="C:cytosol"/>
    <property type="evidence" value="ECO:0007669"/>
    <property type="project" value="TreeGrafter"/>
</dbReference>
<dbReference type="GO" id="GO:0003924">
    <property type="term" value="F:GTPase activity"/>
    <property type="evidence" value="ECO:0007669"/>
    <property type="project" value="InterPro"/>
</dbReference>
<dbReference type="Gene3D" id="3.30.70.870">
    <property type="entry name" value="Elongation Factor G (Translational Gtpase), domain 3"/>
    <property type="match status" value="1"/>
</dbReference>
<evidence type="ECO:0000313" key="5">
    <source>
        <dbReference type="Proteomes" id="UP001165082"/>
    </source>
</evidence>
<feature type="transmembrane region" description="Helical" evidence="2">
    <location>
        <begin position="116"/>
        <end position="139"/>
    </location>
</feature>
<sequence>KALALVDAVLTPIGFGAKSSATFHRQLSILMYGLGSCTFCVYSLGLNIDPALSHSLLGRWRPILHVILLYVGSVSDILVMGHLARNPEFGKFTYWSSDKYAKENRHILMESLSEGLVGWLFMVFLIWPIMCFGVTLAHISECRTNPMLESSFNVLFVPGLALNWLWAALWLAVGSMHFEYLQLSLKGLRDKLFERLRRGELSPEELIAGNSAFSFLNKEWMYLVVASNPTSLLMLMSVFVAIYDWVFSPWSSPWLMVWAIFYAVPSAYSFNAFIVNLKEEEKMIAWIAEGKAGTEGWSLRDRSSVVVLLKSELPRHVKVFGNVVDQDYSSKYLFFIVSLTLFLYTFGEDTEWEGFSFDQFGNATNDMTHTISGMRTIFTLLLLFRQATCFGFAPLCRSSTSFGLRSALADAPEVTSSQAIRNVAVIAHVDHGKTTLVDAMLQQSNVFRDQAQIDEAGVRVMDSNDQERERGITILAKNCAVMKNGKKVNIIDTPGHADFGGEVERVLNMADGVLLVVDSVEGPKPQTRFVLEKALGRGMQVVVVVNKIDRPSARPEYVVDKTFDLFCDLGATDEQTDFKTCLVANIDYDSFKGKMGVARITSGYVKAGQQVILQQPGGSPKKGRVGELFIFDNLGKKQVSEASAGEIIMFSGLPEVNIGDTLLSNEPGHESAQPMTPIAVEQPTVRMTFGVNKSPLAGREGKFLTSRMIRDRLYKELDRNVALQVKETDSADRYEVSGRGQLHLTVLVETMRREGFELEIGPPRVIIKEEDGKKLEPVERVEVRCPEEYSGAVIDMFNNRKGSLVDMGLDDGDGGFSVITYLIPTRGMLGLRSGLLTATRGTVIIDSLFDSFQPLAGDLGGKEKGSLLAFSDGAANTFGIQGAQDRGNMFISPNDEVYKGMIVGVHQRPNDLEVNVCKTKALTNMRSAGKDNYVGIVPPLELTLDSAVEYISSDEILEVTPSKLRMAKNPDVQKKGKGKK</sequence>
<dbReference type="InterPro" id="IPR009000">
    <property type="entry name" value="Transl_B-barrel_sf"/>
</dbReference>
<evidence type="ECO:0000259" key="3">
    <source>
        <dbReference type="PROSITE" id="PS51722"/>
    </source>
</evidence>
<dbReference type="PANTHER" id="PTHR42908:SF8">
    <property type="entry name" value="TR-TYPE G DOMAIN-CONTAINING PROTEIN"/>
    <property type="match status" value="1"/>
</dbReference>
<gene>
    <name evidence="4" type="ORF">TrRE_jg6891</name>
</gene>
<feature type="transmembrane region" description="Helical" evidence="2">
    <location>
        <begin position="255"/>
        <end position="277"/>
    </location>
</feature>
<dbReference type="CDD" id="cd16263">
    <property type="entry name" value="BipA_III"/>
    <property type="match status" value="1"/>
</dbReference>
<dbReference type="InterPro" id="IPR048876">
    <property type="entry name" value="BipA_C"/>
</dbReference>
<dbReference type="InterPro" id="IPR005225">
    <property type="entry name" value="Small_GTP-bd"/>
</dbReference>
<dbReference type="Gene3D" id="2.40.50.250">
    <property type="entry name" value="bipa protein"/>
    <property type="match status" value="1"/>
</dbReference>
<dbReference type="EMBL" id="BRXZ01002515">
    <property type="protein sequence ID" value="GMH63874.1"/>
    <property type="molecule type" value="Genomic_DNA"/>
</dbReference>
<dbReference type="OrthoDB" id="364892at2759"/>
<keyword evidence="5" id="KW-1185">Reference proteome</keyword>
<dbReference type="Pfam" id="PF00009">
    <property type="entry name" value="GTP_EFTU"/>
    <property type="match status" value="1"/>
</dbReference>
<dbReference type="FunFam" id="2.40.50.250:FF:000001">
    <property type="entry name" value="GTP-binding protein TypA"/>
    <property type="match status" value="1"/>
</dbReference>